<evidence type="ECO:0000256" key="7">
    <source>
        <dbReference type="ARBA" id="ARBA00023136"/>
    </source>
</evidence>
<dbReference type="GO" id="GO:0005886">
    <property type="term" value="C:plasma membrane"/>
    <property type="evidence" value="ECO:0007669"/>
    <property type="project" value="TreeGrafter"/>
</dbReference>
<feature type="transmembrane region" description="Helical" evidence="9">
    <location>
        <begin position="321"/>
        <end position="341"/>
    </location>
</feature>
<comment type="caution">
    <text evidence="12">The sequence shown here is derived from an EMBL/GenBank/DDBJ whole genome shotgun (WGS) entry which is preliminary data.</text>
</comment>
<evidence type="ECO:0000313" key="12">
    <source>
        <dbReference type="EMBL" id="KAK3198810.1"/>
    </source>
</evidence>
<protein>
    <recommendedName>
        <fullName evidence="14">Calcium-transporting ATPase</fullName>
    </recommendedName>
</protein>
<keyword evidence="2 9" id="KW-0812">Transmembrane</keyword>
<dbReference type="InterPro" id="IPR023299">
    <property type="entry name" value="ATPase_P-typ_cyto_dom_N"/>
</dbReference>
<evidence type="ECO:0000313" key="13">
    <source>
        <dbReference type="Proteomes" id="UP001281410"/>
    </source>
</evidence>
<dbReference type="InterPro" id="IPR008250">
    <property type="entry name" value="ATPase_P-typ_transduc_dom_A_sf"/>
</dbReference>
<feature type="transmembrane region" description="Helical" evidence="9">
    <location>
        <begin position="930"/>
        <end position="948"/>
    </location>
</feature>
<feature type="domain" description="Cation-transporting P-type ATPase C-terminal" evidence="11">
    <location>
        <begin position="950"/>
        <end position="1115"/>
    </location>
</feature>
<evidence type="ECO:0000256" key="9">
    <source>
        <dbReference type="SAM" id="Phobius"/>
    </source>
</evidence>
<evidence type="ECO:0000259" key="11">
    <source>
        <dbReference type="Pfam" id="PF00689"/>
    </source>
</evidence>
<feature type="transmembrane region" description="Helical" evidence="9">
    <location>
        <begin position="538"/>
        <end position="560"/>
    </location>
</feature>
<dbReference type="GO" id="GO:0005524">
    <property type="term" value="F:ATP binding"/>
    <property type="evidence" value="ECO:0007669"/>
    <property type="project" value="InterPro"/>
</dbReference>
<dbReference type="PRINTS" id="PR00119">
    <property type="entry name" value="CATATPASE"/>
</dbReference>
<accession>A0AAE0A147</accession>
<dbReference type="InterPro" id="IPR001757">
    <property type="entry name" value="P_typ_ATPase"/>
</dbReference>
<evidence type="ECO:0000256" key="4">
    <source>
        <dbReference type="ARBA" id="ARBA00022837"/>
    </source>
</evidence>
<feature type="transmembrane region" description="Helical" evidence="9">
    <location>
        <begin position="954"/>
        <end position="973"/>
    </location>
</feature>
<evidence type="ECO:0000256" key="8">
    <source>
        <dbReference type="SAM" id="MobiDB-lite"/>
    </source>
</evidence>
<keyword evidence="13" id="KW-1185">Reference proteome</keyword>
<feature type="region of interest" description="Disordered" evidence="8">
    <location>
        <begin position="116"/>
        <end position="145"/>
    </location>
</feature>
<reference evidence="12" key="1">
    <citation type="journal article" date="2023" name="Plant J.">
        <title>Genome sequences and population genomics provide insights into the demographic history, inbreeding, and mutation load of two 'living fossil' tree species of Dipteronia.</title>
        <authorList>
            <person name="Feng Y."/>
            <person name="Comes H.P."/>
            <person name="Chen J."/>
            <person name="Zhu S."/>
            <person name="Lu R."/>
            <person name="Zhang X."/>
            <person name="Li P."/>
            <person name="Qiu J."/>
            <person name="Olsen K.M."/>
            <person name="Qiu Y."/>
        </authorList>
    </citation>
    <scope>NUCLEOTIDE SEQUENCE</scope>
    <source>
        <strain evidence="12">NBL</strain>
    </source>
</reference>
<keyword evidence="6 9" id="KW-1133">Transmembrane helix</keyword>
<feature type="transmembrane region" description="Helical" evidence="9">
    <location>
        <begin position="284"/>
        <end position="309"/>
    </location>
</feature>
<dbReference type="AlphaFoldDB" id="A0AAE0A147"/>
<dbReference type="Gene3D" id="1.20.1110.10">
    <property type="entry name" value="Calcium-transporting ATPase, transmembrane domain"/>
    <property type="match status" value="2"/>
</dbReference>
<feature type="region of interest" description="Disordered" evidence="8">
    <location>
        <begin position="1"/>
        <end position="21"/>
    </location>
</feature>
<evidence type="ECO:0008006" key="14">
    <source>
        <dbReference type="Google" id="ProtNLM"/>
    </source>
</evidence>
<dbReference type="Gene3D" id="3.40.1110.10">
    <property type="entry name" value="Calcium-transporting ATPase, cytoplasmic domain N"/>
    <property type="match status" value="1"/>
</dbReference>
<keyword evidence="7 9" id="KW-0472">Membrane</keyword>
<keyword evidence="5" id="KW-0460">Magnesium</keyword>
<comment type="subcellular location">
    <subcellularLocation>
        <location evidence="1">Membrane</location>
    </subcellularLocation>
</comment>
<dbReference type="GO" id="GO:0005388">
    <property type="term" value="F:P-type calcium transporter activity"/>
    <property type="evidence" value="ECO:0007669"/>
    <property type="project" value="TreeGrafter"/>
</dbReference>
<dbReference type="EMBL" id="JANJYJ010000007">
    <property type="protein sequence ID" value="KAK3198810.1"/>
    <property type="molecule type" value="Genomic_DNA"/>
</dbReference>
<feature type="transmembrane region" description="Helical" evidence="9">
    <location>
        <begin position="1095"/>
        <end position="1113"/>
    </location>
</feature>
<dbReference type="Pfam" id="PF00122">
    <property type="entry name" value="E1-E2_ATPase"/>
    <property type="match status" value="1"/>
</dbReference>
<organism evidence="12 13">
    <name type="scientific">Dipteronia sinensis</name>
    <dbReference type="NCBI Taxonomy" id="43782"/>
    <lineage>
        <taxon>Eukaryota</taxon>
        <taxon>Viridiplantae</taxon>
        <taxon>Streptophyta</taxon>
        <taxon>Embryophyta</taxon>
        <taxon>Tracheophyta</taxon>
        <taxon>Spermatophyta</taxon>
        <taxon>Magnoliopsida</taxon>
        <taxon>eudicotyledons</taxon>
        <taxon>Gunneridae</taxon>
        <taxon>Pentapetalae</taxon>
        <taxon>rosids</taxon>
        <taxon>malvids</taxon>
        <taxon>Sapindales</taxon>
        <taxon>Sapindaceae</taxon>
        <taxon>Hippocastanoideae</taxon>
        <taxon>Acereae</taxon>
        <taxon>Dipteronia</taxon>
    </lineage>
</organism>
<evidence type="ECO:0000256" key="1">
    <source>
        <dbReference type="ARBA" id="ARBA00004370"/>
    </source>
</evidence>
<evidence type="ECO:0000256" key="6">
    <source>
        <dbReference type="ARBA" id="ARBA00022989"/>
    </source>
</evidence>
<dbReference type="SUPFAM" id="SSF56784">
    <property type="entry name" value="HAD-like"/>
    <property type="match status" value="1"/>
</dbReference>
<keyword evidence="3" id="KW-0479">Metal-binding</keyword>
<dbReference type="GO" id="GO:0016887">
    <property type="term" value="F:ATP hydrolysis activity"/>
    <property type="evidence" value="ECO:0007669"/>
    <property type="project" value="InterPro"/>
</dbReference>
<feature type="domain" description="P-type ATPase A" evidence="10">
    <location>
        <begin position="359"/>
        <end position="449"/>
    </location>
</feature>
<dbReference type="InterPro" id="IPR023298">
    <property type="entry name" value="ATPase_P-typ_TM_dom_sf"/>
</dbReference>
<feature type="transmembrane region" description="Helical" evidence="9">
    <location>
        <begin position="1032"/>
        <end position="1050"/>
    </location>
</feature>
<dbReference type="GO" id="GO:0046872">
    <property type="term" value="F:metal ion binding"/>
    <property type="evidence" value="ECO:0007669"/>
    <property type="project" value="UniProtKB-KW"/>
</dbReference>
<dbReference type="SUPFAM" id="SSF81665">
    <property type="entry name" value="Calcium ATPase, transmembrane domain M"/>
    <property type="match status" value="1"/>
</dbReference>
<dbReference type="SUPFAM" id="SSF81653">
    <property type="entry name" value="Calcium ATPase, transduction domain A"/>
    <property type="match status" value="1"/>
</dbReference>
<dbReference type="Gene3D" id="3.40.50.1000">
    <property type="entry name" value="HAD superfamily/HAD-like"/>
    <property type="match status" value="1"/>
</dbReference>
<evidence type="ECO:0000256" key="3">
    <source>
        <dbReference type="ARBA" id="ARBA00022723"/>
    </source>
</evidence>
<feature type="compositionally biased region" description="Polar residues" evidence="8">
    <location>
        <begin position="130"/>
        <end position="143"/>
    </location>
</feature>
<dbReference type="NCBIfam" id="TIGR01494">
    <property type="entry name" value="ATPase_P-type"/>
    <property type="match status" value="1"/>
</dbReference>
<dbReference type="PANTHER" id="PTHR24093">
    <property type="entry name" value="CATION TRANSPORTING ATPASE"/>
    <property type="match status" value="1"/>
</dbReference>
<sequence>MSSHSHKTIMEGGNKSSSTSSTKKKWRLLLVVHRASQIIVSSSKADKADHKEPTEIVQVLPTSTDHSQVSMDVSFDDDNGIPGDEKHLCTRQGIDKEGQAPAQGILEKIKELPEVTSKGRSCSLDHGDLESQTPRTGNKSSSTSHKKKWRMFLIIHRASQIIVSSSKDQKASHETVGCAEEITAEPTEIVQVPPTLTNHSQVSIEISFDASNDDVTEIWKIVKSEDLDSLRRYGGVNGIAQVLRTDLRKGIPGDEKDLCFRREIDNNHILFQGNAPAAQDFLKVLLRCCNSSVIFFLSVCAVLSIGFGIDEKGLRTGWHEGYLITLGIIVLVVLSSIREFLNEKQNKTQKRSHSQVGIDVLRGGNWQKISISDVVLGDIVGLRRGYEVPGDGLFISGGNLKLDDGSKTTTIDERNPFIYYGSKVINGEGCMLVTSVGMNTKWGEMMSQVTNEHAGKITFLPAQIDKLSSTTQIIGLSISILILVVVFLRFKFGNEHDHHDSGAPEIKGKSISIPVFVDLIKRISLKPSGSVNVLTTSLTLLVVGFAEGVPFVVTLAIIYWNKKALCDKGYVKESLACVGMGSVTTICTGKTGGLTLSSEVVEVLWIDEQVISEETVIDTSVVEALCNGIRALGSSIGNPFLPWATSKLGLELEILKQSCIIIDSKEIGSWKEGSRVLMRRNRDEESHVCLHRSGSAKTIIAESSRYYDCKGTVKILDEHKRSAFHQNIQHMRSKNLKTVAFAHKMVDNNPNFEGENNLILIGLIGLKHICPMGTREAVKAFIDADVNMILISEDDVSELKDIGLEFGFLNGEERQVVDGEEFRNLCDEDRKALVESISVIGNCLPYDKLLLVQYLKQNGHVVAMVGTRTNDIPALREANLGIAMGIGSSELAKECSDIIISVEDFNSLVTILSCGRCAYNNINKYIQFEITMLVAWLLVTTITTTAFGDAPITTIQWFWANLIVSIASGLALLTEQPLMDKQPLIRKADPFITKSMWRNIITQALFQATILVTYQFTSLAILGINSKVCKTMIFNIFVLFQVFNLFNTIRKPNLLEGIYRNLWFRVAVDVILLLQFAFIEIAHKLIGNAKLNGEQWGICVLIGMLSLLSDFAAKSISTLFKY</sequence>
<name>A0AAE0A147_9ROSI</name>
<dbReference type="InterPro" id="IPR036412">
    <property type="entry name" value="HAD-like_sf"/>
</dbReference>
<feature type="transmembrane region" description="Helical" evidence="9">
    <location>
        <begin position="1004"/>
        <end position="1026"/>
    </location>
</feature>
<dbReference type="InterPro" id="IPR006068">
    <property type="entry name" value="ATPase_P-typ_cation-transptr_C"/>
</dbReference>
<dbReference type="PANTHER" id="PTHR24093:SF470">
    <property type="entry name" value="CALCIUM-TRANSPORTING ATPASE 12, PLASMA MEMBRANE-TYPE-LIKE"/>
    <property type="match status" value="1"/>
</dbReference>
<dbReference type="InterPro" id="IPR059000">
    <property type="entry name" value="ATPase_P-type_domA"/>
</dbReference>
<proteinExistence type="predicted"/>
<dbReference type="Pfam" id="PF13246">
    <property type="entry name" value="Cation_ATPase"/>
    <property type="match status" value="1"/>
</dbReference>
<evidence type="ECO:0000256" key="5">
    <source>
        <dbReference type="ARBA" id="ARBA00022842"/>
    </source>
</evidence>
<evidence type="ECO:0000259" key="10">
    <source>
        <dbReference type="Pfam" id="PF00122"/>
    </source>
</evidence>
<gene>
    <name evidence="12" type="ORF">Dsin_022225</name>
</gene>
<dbReference type="SUPFAM" id="SSF81660">
    <property type="entry name" value="Metal cation-transporting ATPase, ATP-binding domain N"/>
    <property type="match status" value="1"/>
</dbReference>
<dbReference type="Pfam" id="PF00689">
    <property type="entry name" value="Cation_ATPase_C"/>
    <property type="match status" value="1"/>
</dbReference>
<keyword evidence="4" id="KW-0106">Calcium</keyword>
<evidence type="ECO:0000256" key="2">
    <source>
        <dbReference type="ARBA" id="ARBA00022692"/>
    </source>
</evidence>
<dbReference type="InterPro" id="IPR023214">
    <property type="entry name" value="HAD_sf"/>
</dbReference>
<feature type="transmembrane region" description="Helical" evidence="9">
    <location>
        <begin position="1062"/>
        <end position="1083"/>
    </location>
</feature>
<feature type="transmembrane region" description="Helical" evidence="9">
    <location>
        <begin position="473"/>
        <end position="492"/>
    </location>
</feature>
<dbReference type="Proteomes" id="UP001281410">
    <property type="component" value="Unassembled WGS sequence"/>
</dbReference>